<dbReference type="SUPFAM" id="SSF51161">
    <property type="entry name" value="Trimeric LpxA-like enzymes"/>
    <property type="match status" value="1"/>
</dbReference>
<name>A0A094J9F1_9GAMM</name>
<dbReference type="GO" id="GO:0016746">
    <property type="term" value="F:acyltransferase activity"/>
    <property type="evidence" value="ECO:0007669"/>
    <property type="project" value="UniProtKB-KW"/>
</dbReference>
<keyword evidence="2" id="KW-0808">Transferase</keyword>
<evidence type="ECO:0000256" key="4">
    <source>
        <dbReference type="ARBA" id="ARBA00023315"/>
    </source>
</evidence>
<dbReference type="Proteomes" id="UP000053718">
    <property type="component" value="Unassembled WGS sequence"/>
</dbReference>
<gene>
    <name evidence="5" type="ORF">IDAT_05940</name>
</gene>
<evidence type="ECO:0000256" key="3">
    <source>
        <dbReference type="ARBA" id="ARBA00022737"/>
    </source>
</evidence>
<dbReference type="PANTHER" id="PTHR43300">
    <property type="entry name" value="ACETYLTRANSFERASE"/>
    <property type="match status" value="1"/>
</dbReference>
<sequence length="207" mass="23032">MFRRLFFINRNSFFVLIDGRSKIAHPVKLGRLTRLSRSKIGAFSYIGASSRIVNCEIGKFCSIADNVKIGLPTHPKDFISTSPIFFAINNGTGASWVVEDSYNASPKRTVIGHDVWIGSSVTIIGGVKIGNGAIIAAGSVVTKDVPDYMIYGGVPAKKIGQRFTSRTIEQLLELQWWEIEPRVLQTKLNLFNKPLEELDESLIQQFK</sequence>
<proteinExistence type="inferred from homology"/>
<dbReference type="STRING" id="1517416.IDAT_05940"/>
<evidence type="ECO:0000256" key="1">
    <source>
        <dbReference type="ARBA" id="ARBA00007274"/>
    </source>
</evidence>
<keyword evidence="4" id="KW-0012">Acyltransferase</keyword>
<evidence type="ECO:0000313" key="5">
    <source>
        <dbReference type="EMBL" id="KFZ29211.1"/>
    </source>
</evidence>
<dbReference type="Gene3D" id="2.160.10.10">
    <property type="entry name" value="Hexapeptide repeat proteins"/>
    <property type="match status" value="1"/>
</dbReference>
<dbReference type="Pfam" id="PF00132">
    <property type="entry name" value="Hexapep"/>
    <property type="match status" value="1"/>
</dbReference>
<keyword evidence="6" id="KW-1185">Reference proteome</keyword>
<keyword evidence="3" id="KW-0677">Repeat</keyword>
<dbReference type="InterPro" id="IPR001451">
    <property type="entry name" value="Hexapep"/>
</dbReference>
<dbReference type="eggNOG" id="COG0110">
    <property type="taxonomic scope" value="Bacteria"/>
</dbReference>
<evidence type="ECO:0008006" key="7">
    <source>
        <dbReference type="Google" id="ProtNLM"/>
    </source>
</evidence>
<protein>
    <recommendedName>
        <fullName evidence="7">Chloramphenicol acetyltransferase</fullName>
    </recommendedName>
</protein>
<accession>A0A094J9F1</accession>
<dbReference type="PANTHER" id="PTHR43300:SF11">
    <property type="entry name" value="ACETYLTRANSFERASE RV3034C-RELATED"/>
    <property type="match status" value="1"/>
</dbReference>
<dbReference type="InterPro" id="IPR011004">
    <property type="entry name" value="Trimer_LpxA-like_sf"/>
</dbReference>
<dbReference type="EMBL" id="JPIN01000005">
    <property type="protein sequence ID" value="KFZ29211.1"/>
    <property type="molecule type" value="Genomic_DNA"/>
</dbReference>
<reference evidence="5 6" key="1">
    <citation type="submission" date="2014-06" db="EMBL/GenBank/DDBJ databases">
        <title>Draft genome sequence of Idiomarina sp. MCCC 1A10513.</title>
        <authorList>
            <person name="Du J."/>
            <person name="Lai Q."/>
            <person name="Shao Z."/>
        </authorList>
    </citation>
    <scope>NUCLEOTIDE SEQUENCE [LARGE SCALE GENOMIC DNA]</scope>
    <source>
        <strain evidence="5 6">MCCC 1A10513</strain>
    </source>
</reference>
<organism evidence="5 6">
    <name type="scientific">Pseudidiomarina atlantica</name>
    <dbReference type="NCBI Taxonomy" id="1517416"/>
    <lineage>
        <taxon>Bacteria</taxon>
        <taxon>Pseudomonadati</taxon>
        <taxon>Pseudomonadota</taxon>
        <taxon>Gammaproteobacteria</taxon>
        <taxon>Alteromonadales</taxon>
        <taxon>Idiomarinaceae</taxon>
        <taxon>Pseudidiomarina</taxon>
    </lineage>
</organism>
<dbReference type="PROSITE" id="PS00101">
    <property type="entry name" value="HEXAPEP_TRANSFERASES"/>
    <property type="match status" value="1"/>
</dbReference>
<evidence type="ECO:0000313" key="6">
    <source>
        <dbReference type="Proteomes" id="UP000053718"/>
    </source>
</evidence>
<comment type="caution">
    <text evidence="5">The sequence shown here is derived from an EMBL/GenBank/DDBJ whole genome shotgun (WGS) entry which is preliminary data.</text>
</comment>
<dbReference type="InterPro" id="IPR050179">
    <property type="entry name" value="Trans_hexapeptide_repeat"/>
</dbReference>
<comment type="similarity">
    <text evidence="1">Belongs to the transferase hexapeptide repeat family.</text>
</comment>
<dbReference type="InterPro" id="IPR018357">
    <property type="entry name" value="Hexapep_transf_CS"/>
</dbReference>
<dbReference type="AlphaFoldDB" id="A0A094J9F1"/>
<dbReference type="CDD" id="cd03349">
    <property type="entry name" value="LbH_XAT"/>
    <property type="match status" value="1"/>
</dbReference>
<evidence type="ECO:0000256" key="2">
    <source>
        <dbReference type="ARBA" id="ARBA00022679"/>
    </source>
</evidence>